<dbReference type="InterPro" id="IPR014027">
    <property type="entry name" value="UDP-Glc/GDP-Man_DH_C"/>
</dbReference>
<dbReference type="PIRSF" id="PIRSF000124">
    <property type="entry name" value="UDPglc_GDPman_dh"/>
    <property type="match status" value="1"/>
</dbReference>
<keyword evidence="5 7" id="KW-0520">NAD</keyword>
<dbReference type="InterPro" id="IPR001732">
    <property type="entry name" value="UDP-Glc/GDP-Man_DH_N"/>
</dbReference>
<dbReference type="GO" id="GO:0003979">
    <property type="term" value="F:UDP-glucose 6-dehydrogenase activity"/>
    <property type="evidence" value="ECO:0007669"/>
    <property type="project" value="UniProtKB-EC"/>
</dbReference>
<evidence type="ECO:0000256" key="1">
    <source>
        <dbReference type="ARBA" id="ARBA00004701"/>
    </source>
</evidence>
<dbReference type="NCBIfam" id="TIGR03026">
    <property type="entry name" value="NDP-sugDHase"/>
    <property type="match status" value="1"/>
</dbReference>
<evidence type="ECO:0000256" key="10">
    <source>
        <dbReference type="PIRSR" id="PIRSR500134-3"/>
    </source>
</evidence>
<evidence type="ECO:0000256" key="9">
    <source>
        <dbReference type="PIRSR" id="PIRSR500134-2"/>
    </source>
</evidence>
<name>A0A1F5ZIK4_9BACT</name>
<evidence type="ECO:0000256" key="8">
    <source>
        <dbReference type="PIRSR" id="PIRSR500134-1"/>
    </source>
</evidence>
<dbReference type="STRING" id="1798370.A2Z00_05850"/>
<dbReference type="InterPro" id="IPR008927">
    <property type="entry name" value="6-PGluconate_DH-like_C_sf"/>
</dbReference>
<dbReference type="Pfam" id="PF03720">
    <property type="entry name" value="UDPG_MGDP_dh_C"/>
    <property type="match status" value="1"/>
</dbReference>
<proteinExistence type="inferred from homology"/>
<evidence type="ECO:0000313" key="13">
    <source>
        <dbReference type="Proteomes" id="UP000177268"/>
    </source>
</evidence>
<evidence type="ECO:0000256" key="2">
    <source>
        <dbReference type="ARBA" id="ARBA00006601"/>
    </source>
</evidence>
<organism evidence="12 13">
    <name type="scientific">Candidatus Gottesmanbacteria bacterium RBG_13_45_10</name>
    <dbReference type="NCBI Taxonomy" id="1798370"/>
    <lineage>
        <taxon>Bacteria</taxon>
        <taxon>Candidatus Gottesmaniibacteriota</taxon>
    </lineage>
</organism>
<dbReference type="Gene3D" id="1.20.5.100">
    <property type="entry name" value="Cytochrome c1, transmembrane anchor, C-terminal"/>
    <property type="match status" value="1"/>
</dbReference>
<dbReference type="Proteomes" id="UP000177268">
    <property type="component" value="Unassembled WGS sequence"/>
</dbReference>
<feature type="domain" description="UDP-glucose/GDP-mannose dehydrogenase C-terminal" evidence="11">
    <location>
        <begin position="314"/>
        <end position="416"/>
    </location>
</feature>
<dbReference type="EMBL" id="MFIZ01000002">
    <property type="protein sequence ID" value="OGG12173.1"/>
    <property type="molecule type" value="Genomic_DNA"/>
</dbReference>
<dbReference type="Pfam" id="PF03721">
    <property type="entry name" value="UDPG_MGDP_dh_N"/>
    <property type="match status" value="1"/>
</dbReference>
<dbReference type="Gene3D" id="3.40.50.720">
    <property type="entry name" value="NAD(P)-binding Rossmann-like Domain"/>
    <property type="match status" value="2"/>
</dbReference>
<feature type="binding site" evidence="10">
    <location>
        <position position="155"/>
    </location>
    <ligand>
        <name>NAD(+)</name>
        <dbReference type="ChEBI" id="CHEBI:57540"/>
    </ligand>
</feature>
<dbReference type="PANTHER" id="PTHR43750:SF3">
    <property type="entry name" value="UDP-GLUCOSE 6-DEHYDROGENASE TUAD"/>
    <property type="match status" value="1"/>
</dbReference>
<dbReference type="GO" id="GO:0051287">
    <property type="term" value="F:NAD binding"/>
    <property type="evidence" value="ECO:0007669"/>
    <property type="project" value="InterPro"/>
</dbReference>
<evidence type="ECO:0000259" key="11">
    <source>
        <dbReference type="SMART" id="SM00984"/>
    </source>
</evidence>
<dbReference type="AlphaFoldDB" id="A0A1F5ZIK4"/>
<dbReference type="PIRSF" id="PIRSF500134">
    <property type="entry name" value="UDPglc_DH_bac"/>
    <property type="match status" value="1"/>
</dbReference>
<comment type="similarity">
    <text evidence="2 7">Belongs to the UDP-glucose/GDP-mannose dehydrogenase family.</text>
</comment>
<keyword evidence="4 7" id="KW-0560">Oxidoreductase</keyword>
<gene>
    <name evidence="12" type="ORF">A2Z00_05850</name>
</gene>
<comment type="pathway">
    <text evidence="1">Nucleotide-sugar biosynthesis; UDP-alpha-D-glucuronate biosynthesis; UDP-alpha-D-glucuronate from UDP-alpha-D-glucose: step 1/1.</text>
</comment>
<dbReference type="InterPro" id="IPR017476">
    <property type="entry name" value="UDP-Glc/GDP-Man"/>
</dbReference>
<evidence type="ECO:0000256" key="7">
    <source>
        <dbReference type="PIRNR" id="PIRNR000124"/>
    </source>
</evidence>
<feature type="binding site" evidence="9">
    <location>
        <position position="204"/>
    </location>
    <ligand>
        <name>substrate</name>
    </ligand>
</feature>
<feature type="binding site" evidence="10">
    <location>
        <position position="328"/>
    </location>
    <ligand>
        <name>NAD(+)</name>
        <dbReference type="ChEBI" id="CHEBI:57540"/>
    </ligand>
</feature>
<dbReference type="EC" id="1.1.1.22" evidence="3 7"/>
<evidence type="ECO:0000256" key="6">
    <source>
        <dbReference type="ARBA" id="ARBA00047473"/>
    </source>
</evidence>
<dbReference type="InterPro" id="IPR014026">
    <property type="entry name" value="UDP-Glc/GDP-Man_DH_dimer"/>
</dbReference>
<feature type="binding site" evidence="10">
    <location>
        <position position="121"/>
    </location>
    <ligand>
        <name>NAD(+)</name>
        <dbReference type="ChEBI" id="CHEBI:57540"/>
    </ligand>
</feature>
<feature type="binding site" evidence="9">
    <location>
        <begin position="152"/>
        <end position="155"/>
    </location>
    <ligand>
        <name>substrate</name>
    </ligand>
</feature>
<dbReference type="SUPFAM" id="SSF51735">
    <property type="entry name" value="NAD(P)-binding Rossmann-fold domains"/>
    <property type="match status" value="1"/>
</dbReference>
<comment type="catalytic activity">
    <reaction evidence="6 7">
        <text>UDP-alpha-D-glucose + 2 NAD(+) + H2O = UDP-alpha-D-glucuronate + 2 NADH + 3 H(+)</text>
        <dbReference type="Rhea" id="RHEA:23596"/>
        <dbReference type="ChEBI" id="CHEBI:15377"/>
        <dbReference type="ChEBI" id="CHEBI:15378"/>
        <dbReference type="ChEBI" id="CHEBI:57540"/>
        <dbReference type="ChEBI" id="CHEBI:57945"/>
        <dbReference type="ChEBI" id="CHEBI:58052"/>
        <dbReference type="ChEBI" id="CHEBI:58885"/>
        <dbReference type="EC" id="1.1.1.22"/>
    </reaction>
</comment>
<accession>A0A1F5ZIK4</accession>
<evidence type="ECO:0000256" key="5">
    <source>
        <dbReference type="ARBA" id="ARBA00023027"/>
    </source>
</evidence>
<feature type="binding site" evidence="10">
    <location>
        <position position="263"/>
    </location>
    <ligand>
        <name>NAD(+)</name>
        <dbReference type="ChEBI" id="CHEBI:57540"/>
    </ligand>
</feature>
<dbReference type="SMART" id="SM00984">
    <property type="entry name" value="UDPG_MGDP_dh_C"/>
    <property type="match status" value="1"/>
</dbReference>
<reference evidence="12 13" key="1">
    <citation type="journal article" date="2016" name="Nat. Commun.">
        <title>Thousands of microbial genomes shed light on interconnected biogeochemical processes in an aquifer system.</title>
        <authorList>
            <person name="Anantharaman K."/>
            <person name="Brown C.T."/>
            <person name="Hug L.A."/>
            <person name="Sharon I."/>
            <person name="Castelle C.J."/>
            <person name="Probst A.J."/>
            <person name="Thomas B.C."/>
            <person name="Singh A."/>
            <person name="Wilkins M.J."/>
            <person name="Karaoz U."/>
            <person name="Brodie E.L."/>
            <person name="Williams K.H."/>
            <person name="Hubbard S.S."/>
            <person name="Banfield J.F."/>
        </authorList>
    </citation>
    <scope>NUCLEOTIDE SEQUENCE [LARGE SCALE GENOMIC DNA]</scope>
</reference>
<dbReference type="GO" id="GO:0006065">
    <property type="term" value="P:UDP-glucuronate biosynthetic process"/>
    <property type="evidence" value="ECO:0007669"/>
    <property type="project" value="UniProtKB-UniPathway"/>
</dbReference>
<feature type="binding site" evidence="10">
    <location>
        <position position="35"/>
    </location>
    <ligand>
        <name>NAD(+)</name>
        <dbReference type="ChEBI" id="CHEBI:57540"/>
    </ligand>
</feature>
<dbReference type="UniPathway" id="UPA00038">
    <property type="reaction ID" value="UER00491"/>
</dbReference>
<dbReference type="SUPFAM" id="SSF48179">
    <property type="entry name" value="6-phosphogluconate dehydrogenase C-terminal domain-like"/>
    <property type="match status" value="1"/>
</dbReference>
<dbReference type="GO" id="GO:0000271">
    <property type="term" value="P:polysaccharide biosynthetic process"/>
    <property type="evidence" value="ECO:0007669"/>
    <property type="project" value="InterPro"/>
</dbReference>
<dbReference type="InterPro" id="IPR036291">
    <property type="entry name" value="NAD(P)-bd_dom_sf"/>
</dbReference>
<dbReference type="InterPro" id="IPR036220">
    <property type="entry name" value="UDP-Glc/GDP-Man_DH_C_sf"/>
</dbReference>
<protein>
    <recommendedName>
        <fullName evidence="3 7">UDP-glucose 6-dehydrogenase</fullName>
        <ecNumber evidence="3 7">1.1.1.22</ecNumber>
    </recommendedName>
</protein>
<dbReference type="Pfam" id="PF00984">
    <property type="entry name" value="UDPG_MGDP_dh"/>
    <property type="match status" value="1"/>
</dbReference>
<sequence length="432" mass="46856">MIITFIGHGYVGLVTAAVFADLGNTVWVVGRTKEKIEKLKKGIAPFYEPGLSELVKRNVEAARLLFTLDYKEAVAPSEIVFICVGTPPKENGEADLTNVFEATQSIAKSLIGYKVVVTKSTVPPGTNQKIFQILTEHKSGGASFSIASVPEFLREGSAINDTLHPDRVVIGTTSDRAQGLLLELHKPIGGEKVLCNVETAELIKYASNSLLSTKISFANAIAFLSEKVGADAERVLQGVGLDRRLGRSFLYPGIGYGGSCFPKDVKALIAIANQHGYNFSLLKAVDEVNKEAAQRFVNKIVTHFGGKLEKKTIAILGLSFKPDTDDMREAPSIHIIGELMKKGASISAYDPVAMENGKKVLPKGIVYAGSAYEAVQGADAVAILTEWNEFRQLDLVRLAKALKSSVLFDGRNIYEPSFVKHLGFIYYGIGRM</sequence>
<evidence type="ECO:0000256" key="4">
    <source>
        <dbReference type="ARBA" id="ARBA00023002"/>
    </source>
</evidence>
<comment type="caution">
    <text evidence="12">The sequence shown here is derived from an EMBL/GenBank/DDBJ whole genome shotgun (WGS) entry which is preliminary data.</text>
</comment>
<evidence type="ECO:0000256" key="3">
    <source>
        <dbReference type="ARBA" id="ARBA00012954"/>
    </source>
</evidence>
<feature type="binding site" evidence="9">
    <location>
        <position position="257"/>
    </location>
    <ligand>
        <name>substrate</name>
    </ligand>
</feature>
<feature type="binding site" evidence="9">
    <location>
        <position position="321"/>
    </location>
    <ligand>
        <name>substrate</name>
    </ligand>
</feature>
<dbReference type="SUPFAM" id="SSF52413">
    <property type="entry name" value="UDP-glucose/GDP-mannose dehydrogenase C-terminal domain"/>
    <property type="match status" value="1"/>
</dbReference>
<evidence type="ECO:0000313" key="12">
    <source>
        <dbReference type="EMBL" id="OGG12173.1"/>
    </source>
</evidence>
<feature type="active site" description="Nucleophile" evidence="8">
    <location>
        <position position="260"/>
    </location>
</feature>
<dbReference type="PANTHER" id="PTHR43750">
    <property type="entry name" value="UDP-GLUCOSE 6-DEHYDROGENASE TUAD"/>
    <property type="match status" value="1"/>
</dbReference>
<feature type="binding site" evidence="9">
    <location>
        <begin position="249"/>
        <end position="253"/>
    </location>
    <ligand>
        <name>substrate</name>
    </ligand>
</feature>
<feature type="binding site" evidence="10">
    <location>
        <position position="86"/>
    </location>
    <ligand>
        <name>NAD(+)</name>
        <dbReference type="ChEBI" id="CHEBI:57540"/>
    </ligand>
</feature>
<dbReference type="InterPro" id="IPR028357">
    <property type="entry name" value="UDPglc_DH_bac"/>
</dbReference>